<organism evidence="10">
    <name type="scientific">hot springs metagenome</name>
    <dbReference type="NCBI Taxonomy" id="433727"/>
    <lineage>
        <taxon>unclassified sequences</taxon>
        <taxon>metagenomes</taxon>
        <taxon>ecological metagenomes</taxon>
    </lineage>
</organism>
<dbReference type="PANTHER" id="PTHR30038">
    <property type="entry name" value="ALDEHYDE FERREDOXIN OXIDOREDUCTASE"/>
    <property type="match status" value="1"/>
</dbReference>
<dbReference type="Gene3D" id="1.10.599.10">
    <property type="entry name" value="Aldehyde Ferredoxin Oxidoreductase Protein, subunit A, domain 3"/>
    <property type="match status" value="1"/>
</dbReference>
<keyword evidence="4" id="KW-0479">Metal-binding</keyword>
<evidence type="ECO:0000256" key="5">
    <source>
        <dbReference type="ARBA" id="ARBA00023002"/>
    </source>
</evidence>
<dbReference type="InterPro" id="IPR013983">
    <property type="entry name" value="Ald_Fedxn_OxRdtase_N"/>
</dbReference>
<name>A0A5J4KT00_9ZZZZ</name>
<dbReference type="InterPro" id="IPR036503">
    <property type="entry name" value="Ald_Fedxn_OxRdtase_N_sf"/>
</dbReference>
<gene>
    <name evidence="10" type="ORF">A45J_0130</name>
</gene>
<dbReference type="Pfam" id="PF01314">
    <property type="entry name" value="AFOR_C"/>
    <property type="match status" value="1"/>
</dbReference>
<evidence type="ECO:0000256" key="3">
    <source>
        <dbReference type="ARBA" id="ARBA00022485"/>
    </source>
</evidence>
<feature type="domain" description="Aldehyde ferredoxin oxidoreductase N-terminal" evidence="9">
    <location>
        <begin position="4"/>
        <end position="200"/>
    </location>
</feature>
<evidence type="ECO:0000256" key="7">
    <source>
        <dbReference type="ARBA" id="ARBA00023014"/>
    </source>
</evidence>
<dbReference type="InterPro" id="IPR051919">
    <property type="entry name" value="W-dependent_AOR"/>
</dbReference>
<evidence type="ECO:0000256" key="6">
    <source>
        <dbReference type="ARBA" id="ARBA00023004"/>
    </source>
</evidence>
<keyword evidence="6" id="KW-0408">Iron</keyword>
<dbReference type="GO" id="GO:0016625">
    <property type="term" value="F:oxidoreductase activity, acting on the aldehyde or oxo group of donors, iron-sulfur protein as acceptor"/>
    <property type="evidence" value="ECO:0007669"/>
    <property type="project" value="InterPro"/>
</dbReference>
<dbReference type="SUPFAM" id="SSF56228">
    <property type="entry name" value="Aldehyde ferredoxin oxidoreductase, N-terminal domain"/>
    <property type="match status" value="1"/>
</dbReference>
<dbReference type="SUPFAM" id="SSF48310">
    <property type="entry name" value="Aldehyde ferredoxin oxidoreductase, C-terminal domains"/>
    <property type="match status" value="1"/>
</dbReference>
<proteinExistence type="inferred from homology"/>
<evidence type="ECO:0000256" key="4">
    <source>
        <dbReference type="ARBA" id="ARBA00022723"/>
    </source>
</evidence>
<dbReference type="InterPro" id="IPR013984">
    <property type="entry name" value="Ald_Fedxn_OxRdtase_dom2"/>
</dbReference>
<comment type="similarity">
    <text evidence="2">Belongs to the AOR/FOR family.</text>
</comment>
<dbReference type="InterPro" id="IPR001203">
    <property type="entry name" value="OxRdtase_Ald_Fedxn_C"/>
</dbReference>
<dbReference type="GO" id="GO:0051539">
    <property type="term" value="F:4 iron, 4 sulfur cluster binding"/>
    <property type="evidence" value="ECO:0007669"/>
    <property type="project" value="UniProtKB-KW"/>
</dbReference>
<dbReference type="PANTHER" id="PTHR30038:SF0">
    <property type="entry name" value="TUNGSTEN-CONTAINING ALDEHYDE FERREDOXIN OXIDOREDUCTASE"/>
    <property type="match status" value="1"/>
</dbReference>
<dbReference type="EMBL" id="BLAB01000001">
    <property type="protein sequence ID" value="GER92414.1"/>
    <property type="molecule type" value="Genomic_DNA"/>
</dbReference>
<dbReference type="Pfam" id="PF02730">
    <property type="entry name" value="AFOR_N"/>
    <property type="match status" value="1"/>
</dbReference>
<dbReference type="AlphaFoldDB" id="A0A5J4KT00"/>
<comment type="caution">
    <text evidence="10">The sequence shown here is derived from an EMBL/GenBank/DDBJ whole genome shotgun (WGS) entry which is preliminary data.</text>
</comment>
<dbReference type="GO" id="GO:0009055">
    <property type="term" value="F:electron transfer activity"/>
    <property type="evidence" value="ECO:0007669"/>
    <property type="project" value="InterPro"/>
</dbReference>
<keyword evidence="3" id="KW-0004">4Fe-4S</keyword>
<comment type="cofactor">
    <cofactor evidence="1">
        <name>[4Fe-4S] cluster</name>
        <dbReference type="ChEBI" id="CHEBI:49883"/>
    </cofactor>
</comment>
<evidence type="ECO:0000313" key="10">
    <source>
        <dbReference type="EMBL" id="GER92414.1"/>
    </source>
</evidence>
<protein>
    <submittedName>
        <fullName evidence="10">Aldehyde ferredoxin oxidoreductase</fullName>
    </submittedName>
</protein>
<keyword evidence="5" id="KW-0560">Oxidoreductase</keyword>
<evidence type="ECO:0000256" key="8">
    <source>
        <dbReference type="ARBA" id="ARBA00049934"/>
    </source>
</evidence>
<evidence type="ECO:0000259" key="9">
    <source>
        <dbReference type="SMART" id="SM00790"/>
    </source>
</evidence>
<evidence type="ECO:0000256" key="1">
    <source>
        <dbReference type="ARBA" id="ARBA00001966"/>
    </source>
</evidence>
<sequence length="566" mass="62028">MTGYAGKSIKVDLTKKEVSIFDTPVELCNEYLGGRGIGVRMISDRITYDYNSPDMPLIFATGPLVGTSAPTSGRMSVISRSPLTGTVFDCSVGGKFGTELKKAGFDFIEIVGISDKWVLLEIDNGNVAIKDSPNLYGKNISDVRSILDGRGSYASIGMAGEKQVRYASIVFDGHYCAGRGGLGAVMGAKKLKAIKVKGDGKIPVADPDGLKLARQEIMRLLRASQAVFGEFGLSEFGTAALVDLIHARRMEPTHNFRETMFSDASKYSGYNMKIYYKAKKAGCAGCPVLCKKIGANGEVIPEFETVSHFGALNGCNDLSAIVEANRICNEYGIDTITAASTIACYSEINERFLSPDEMIRLLVNIGMRDEGIGDMLAEGSLRYATLKGHPELSMSVKGLELPAYDPRGAYGMALAYATSNRGGCHLRAYPISHEILRKPVSTDRFSFEGKARMIKIAEDLNAVIDSLTACKFVFFAASLEEYAKAINAVTGENYDVQSLLKIGENIWNLERHLNELNGFTKSHDDLPERFFREGGTSSRNIRIPPIDREKFLKARENYYRIRGYSK</sequence>
<dbReference type="InterPro" id="IPR013985">
    <property type="entry name" value="Ald_Fedxn_OxRdtase_dom3"/>
</dbReference>
<comment type="cofactor">
    <cofactor evidence="8">
        <name>tungstopterin</name>
        <dbReference type="ChEBI" id="CHEBI:30402"/>
    </cofactor>
</comment>
<dbReference type="Gene3D" id="3.60.9.10">
    <property type="entry name" value="Aldehyde ferredoxin oxidoreductase, N-terminal domain"/>
    <property type="match status" value="1"/>
</dbReference>
<dbReference type="GO" id="GO:0046872">
    <property type="term" value="F:metal ion binding"/>
    <property type="evidence" value="ECO:0007669"/>
    <property type="project" value="UniProtKB-KW"/>
</dbReference>
<accession>A0A5J4KT00</accession>
<dbReference type="SMART" id="SM00790">
    <property type="entry name" value="AFOR_N"/>
    <property type="match status" value="1"/>
</dbReference>
<dbReference type="Gene3D" id="1.10.569.10">
    <property type="entry name" value="Aldehyde Ferredoxin Oxidoreductase Protein, subunit A, domain 2"/>
    <property type="match status" value="1"/>
</dbReference>
<keyword evidence="7" id="KW-0411">Iron-sulfur</keyword>
<dbReference type="InterPro" id="IPR036021">
    <property type="entry name" value="Tungsten_al_ferr_oxy-like_C"/>
</dbReference>
<evidence type="ECO:0000256" key="2">
    <source>
        <dbReference type="ARBA" id="ARBA00011032"/>
    </source>
</evidence>
<reference evidence="10" key="1">
    <citation type="submission" date="2019-10" db="EMBL/GenBank/DDBJ databases">
        <title>Metagenomic sequencing of thiosulfate-disproportionating enrichment culture.</title>
        <authorList>
            <person name="Umezawa K."/>
            <person name="Kojima H."/>
            <person name="Fukui M."/>
        </authorList>
    </citation>
    <scope>NUCLEOTIDE SEQUENCE</scope>
    <source>
        <strain evidence="10">45J</strain>
    </source>
</reference>